<organism evidence="5 6">
    <name type="scientific">Anoxybacillus andreesenii</name>
    <dbReference type="NCBI Taxonomy" id="1325932"/>
    <lineage>
        <taxon>Bacteria</taxon>
        <taxon>Bacillati</taxon>
        <taxon>Bacillota</taxon>
        <taxon>Bacilli</taxon>
        <taxon>Bacillales</taxon>
        <taxon>Anoxybacillaceae</taxon>
        <taxon>Anoxybacillus</taxon>
    </lineage>
</organism>
<comment type="caution">
    <text evidence="5">The sequence shown here is derived from an EMBL/GenBank/DDBJ whole genome shotgun (WGS) entry which is preliminary data.</text>
</comment>
<dbReference type="InterPro" id="IPR000055">
    <property type="entry name" value="Restrct_endonuc_typeI_TRD"/>
</dbReference>
<evidence type="ECO:0000256" key="1">
    <source>
        <dbReference type="ARBA" id="ARBA00010923"/>
    </source>
</evidence>
<feature type="domain" description="Type I restriction modification DNA specificity" evidence="4">
    <location>
        <begin position="206"/>
        <end position="382"/>
    </location>
</feature>
<keyword evidence="2" id="KW-0680">Restriction system</keyword>
<dbReference type="InterPro" id="IPR052021">
    <property type="entry name" value="Type-I_RS_S_subunit"/>
</dbReference>
<dbReference type="EMBL" id="JAUSTU010000007">
    <property type="protein sequence ID" value="MDQ0155581.1"/>
    <property type="molecule type" value="Genomic_DNA"/>
</dbReference>
<evidence type="ECO:0000259" key="4">
    <source>
        <dbReference type="Pfam" id="PF01420"/>
    </source>
</evidence>
<gene>
    <name evidence="5" type="ORF">J2S07_001886</name>
</gene>
<dbReference type="CDD" id="cd17283">
    <property type="entry name" value="RMtype1_S_Hpy180ORF7835P_TRD2-CR2_like"/>
    <property type="match status" value="1"/>
</dbReference>
<feature type="domain" description="Type I restriction modification DNA specificity" evidence="4">
    <location>
        <begin position="5"/>
        <end position="178"/>
    </location>
</feature>
<proteinExistence type="inferred from homology"/>
<sequence length="407" mass="45740">MVAYPSDWSESILDDVIKIKRGASPRPIESYLTFSSSGVNWIKIGDAPQDGKYIISTAEKITKDGAKRSVRVCPGDFILSNSMSFGRPYLLKIDGCIHDGWLRLYDFQNEVDKDFLYYLLSSSSVKGQYDSFAAGSGVQNLNKEVVKKVQVHLPLLAEQQAIASVLSDFDEHINNLAKLIEKKKAIRDGALEDLVSGKTRVDGFEKEWETVSFNQVIKPKARIGWQGLKKEEYLRSGYSYLIGGTDFHNGKVNLENISYVSKERYDMDSNIQVESNNVLVTKDGTIGKVALVPKLDKPATLNSGVFVFRTTSSLLPTFLYRVLLSSIFKEFINTLSAGSTIKHLYQKDLSNFEFRMPQDIREQQAIASVLTAMDEEIESLEIEKEKIMGIREGAMDDLLTGRVRLKL</sequence>
<accession>A0ABT9V3Q8</accession>
<comment type="similarity">
    <text evidence="1">Belongs to the type-I restriction system S methylase family.</text>
</comment>
<dbReference type="Pfam" id="PF01420">
    <property type="entry name" value="Methylase_S"/>
    <property type="match status" value="2"/>
</dbReference>
<dbReference type="Gene3D" id="1.10.287.1120">
    <property type="entry name" value="Bipartite methylase S protein"/>
    <property type="match status" value="1"/>
</dbReference>
<evidence type="ECO:0000313" key="6">
    <source>
        <dbReference type="Proteomes" id="UP001231362"/>
    </source>
</evidence>
<dbReference type="SUPFAM" id="SSF116734">
    <property type="entry name" value="DNA methylase specificity domain"/>
    <property type="match status" value="2"/>
</dbReference>
<dbReference type="PANTHER" id="PTHR30408">
    <property type="entry name" value="TYPE-1 RESTRICTION ENZYME ECOKI SPECIFICITY PROTEIN"/>
    <property type="match status" value="1"/>
</dbReference>
<protein>
    <submittedName>
        <fullName evidence="5">Type I restriction enzyme S subunit</fullName>
        <ecNumber evidence="5">3.1.21.3</ecNumber>
    </submittedName>
</protein>
<keyword evidence="3" id="KW-0238">DNA-binding</keyword>
<dbReference type="RefSeq" id="WP_144515348.1">
    <property type="nucleotide sequence ID" value="NZ_JAUSTU010000007.1"/>
</dbReference>
<evidence type="ECO:0000256" key="3">
    <source>
        <dbReference type="ARBA" id="ARBA00023125"/>
    </source>
</evidence>
<dbReference type="EC" id="3.1.21.3" evidence="5"/>
<dbReference type="Gene3D" id="3.90.220.20">
    <property type="entry name" value="DNA methylase specificity domains"/>
    <property type="match status" value="2"/>
</dbReference>
<dbReference type="GO" id="GO:0009035">
    <property type="term" value="F:type I site-specific deoxyribonuclease activity"/>
    <property type="evidence" value="ECO:0007669"/>
    <property type="project" value="UniProtKB-EC"/>
</dbReference>
<reference evidence="5 6" key="1">
    <citation type="submission" date="2023-07" db="EMBL/GenBank/DDBJ databases">
        <title>Genomic Encyclopedia of Type Strains, Phase IV (KMG-IV): sequencing the most valuable type-strain genomes for metagenomic binning, comparative biology and taxonomic classification.</title>
        <authorList>
            <person name="Goeker M."/>
        </authorList>
    </citation>
    <scope>NUCLEOTIDE SEQUENCE [LARGE SCALE GENOMIC DNA]</scope>
    <source>
        <strain evidence="5 6">DSM 23948</strain>
    </source>
</reference>
<name>A0ABT9V3Q8_9BACL</name>
<dbReference type="PANTHER" id="PTHR30408:SF12">
    <property type="entry name" value="TYPE I RESTRICTION ENZYME MJAVIII SPECIFICITY SUBUNIT"/>
    <property type="match status" value="1"/>
</dbReference>
<evidence type="ECO:0000313" key="5">
    <source>
        <dbReference type="EMBL" id="MDQ0155581.1"/>
    </source>
</evidence>
<dbReference type="Proteomes" id="UP001231362">
    <property type="component" value="Unassembled WGS sequence"/>
</dbReference>
<dbReference type="InterPro" id="IPR044946">
    <property type="entry name" value="Restrct_endonuc_typeI_TRD_sf"/>
</dbReference>
<keyword evidence="6" id="KW-1185">Reference proteome</keyword>
<evidence type="ECO:0000256" key="2">
    <source>
        <dbReference type="ARBA" id="ARBA00022747"/>
    </source>
</evidence>
<keyword evidence="5" id="KW-0378">Hydrolase</keyword>